<keyword evidence="8 11" id="KW-0067">ATP-binding</keyword>
<dbReference type="InterPro" id="IPR001206">
    <property type="entry name" value="Diacylglycerol_kinase_cat_dom"/>
</dbReference>
<dbReference type="PANTHER" id="PTHR11255:SF82">
    <property type="entry name" value="DIACYLGLYCEROL KINASE 6"/>
    <property type="match status" value="1"/>
</dbReference>
<dbReference type="Pfam" id="PF07727">
    <property type="entry name" value="RVT_2"/>
    <property type="match status" value="1"/>
</dbReference>
<dbReference type="EC" id="2.7.1.107" evidence="11"/>
<dbReference type="Proteomes" id="UP000694251">
    <property type="component" value="Chromosome 12"/>
</dbReference>
<keyword evidence="9" id="KW-0346">Stress response</keyword>
<dbReference type="InterPro" id="IPR029472">
    <property type="entry name" value="Copia-like_N"/>
</dbReference>
<evidence type="ECO:0000256" key="3">
    <source>
        <dbReference type="ARBA" id="ARBA00011245"/>
    </source>
</evidence>
<dbReference type="PANTHER" id="PTHR11255">
    <property type="entry name" value="DIACYLGLYCEROL KINASE"/>
    <property type="match status" value="1"/>
</dbReference>
<dbReference type="FunFam" id="3.40.50.10330:FF:000016">
    <property type="entry name" value="Diacylglycerol kinase"/>
    <property type="match status" value="1"/>
</dbReference>
<dbReference type="EMBL" id="JAEFBJ010000012">
    <property type="protein sequence ID" value="KAG7545885.1"/>
    <property type="molecule type" value="Genomic_DNA"/>
</dbReference>
<evidence type="ECO:0000256" key="8">
    <source>
        <dbReference type="ARBA" id="ARBA00022840"/>
    </source>
</evidence>
<keyword evidence="6 11" id="KW-0418">Kinase</keyword>
<dbReference type="Pfam" id="PF00781">
    <property type="entry name" value="DAGK_cat"/>
    <property type="match status" value="1"/>
</dbReference>
<evidence type="ECO:0000256" key="1">
    <source>
        <dbReference type="ARBA" id="ARBA00001383"/>
    </source>
</evidence>
<keyword evidence="5 11" id="KW-0547">Nucleotide-binding</keyword>
<dbReference type="Pfam" id="PF00609">
    <property type="entry name" value="DAGK_acc"/>
    <property type="match status" value="1"/>
</dbReference>
<proteinExistence type="inferred from homology"/>
<evidence type="ECO:0000313" key="14">
    <source>
        <dbReference type="Proteomes" id="UP000694251"/>
    </source>
</evidence>
<dbReference type="OrthoDB" id="242257at2759"/>
<accession>A0A8T1YIW7</accession>
<organism evidence="13 14">
    <name type="scientific">Arabidopsis suecica</name>
    <name type="common">Swedish thale-cress</name>
    <name type="synonym">Cardaminopsis suecica</name>
    <dbReference type="NCBI Taxonomy" id="45249"/>
    <lineage>
        <taxon>Eukaryota</taxon>
        <taxon>Viridiplantae</taxon>
        <taxon>Streptophyta</taxon>
        <taxon>Embryophyta</taxon>
        <taxon>Tracheophyta</taxon>
        <taxon>Spermatophyta</taxon>
        <taxon>Magnoliopsida</taxon>
        <taxon>eudicotyledons</taxon>
        <taxon>Gunneridae</taxon>
        <taxon>Pentapetalae</taxon>
        <taxon>rosids</taxon>
        <taxon>malvids</taxon>
        <taxon>Brassicales</taxon>
        <taxon>Brassicaceae</taxon>
        <taxon>Camelineae</taxon>
        <taxon>Arabidopsis</taxon>
    </lineage>
</organism>
<dbReference type="SMART" id="SM00046">
    <property type="entry name" value="DAGKc"/>
    <property type="match status" value="1"/>
</dbReference>
<dbReference type="GO" id="GO:0007200">
    <property type="term" value="P:phospholipase C-activating G protein-coupled receptor signaling pathway"/>
    <property type="evidence" value="ECO:0007669"/>
    <property type="project" value="InterPro"/>
</dbReference>
<dbReference type="InterPro" id="IPR013103">
    <property type="entry name" value="RVT_2"/>
</dbReference>
<comment type="catalytic activity">
    <reaction evidence="1 11">
        <text>a 1,2-diacyl-sn-glycerol + ATP = a 1,2-diacyl-sn-glycero-3-phosphate + ADP + H(+)</text>
        <dbReference type="Rhea" id="RHEA:10272"/>
        <dbReference type="ChEBI" id="CHEBI:15378"/>
        <dbReference type="ChEBI" id="CHEBI:17815"/>
        <dbReference type="ChEBI" id="CHEBI:30616"/>
        <dbReference type="ChEBI" id="CHEBI:58608"/>
        <dbReference type="ChEBI" id="CHEBI:456216"/>
        <dbReference type="EC" id="2.7.1.107"/>
    </reaction>
</comment>
<dbReference type="Pfam" id="PF14244">
    <property type="entry name" value="Retrotran_gag_3"/>
    <property type="match status" value="1"/>
</dbReference>
<dbReference type="GO" id="GO:0006952">
    <property type="term" value="P:defense response"/>
    <property type="evidence" value="ECO:0007669"/>
    <property type="project" value="UniProtKB-KW"/>
</dbReference>
<dbReference type="AlphaFoldDB" id="A0A8T1YIW7"/>
<dbReference type="GO" id="GO:0005524">
    <property type="term" value="F:ATP binding"/>
    <property type="evidence" value="ECO:0007669"/>
    <property type="project" value="UniProtKB-KW"/>
</dbReference>
<sequence length="1125" mass="126244">MSTSESSRQSTDQYNNPFFLHNTDHAGLVLVSDRLSTGADFHAWRRSMRMALNVRNKLGFIDGTITKPSPEHRDFGSWSRCNDMVATWLMNSVSKKIGQSLLFISTAEGIWQNLMSRFKQDDAPRVYEIEQKLSSIQQGSLDVSAYYTELVTLWEEYKNYVELPVCTCGKCECNAAVLWETTPSSKVCTTPYPLSKYLSYSLFNEPYQSIVLSYSLETEPTTFKQAIASLQWTKAMDVELEAMELNKTWSVVELPQGKNVVGCKWVYTIKYKADGTIERYKARLVAKGFTQQEGIDYFETFSPVAKLASIKLILGLAANKGWSLTQMDVTNAFLHSELEEEIYMSLPQGYTPSSGTLPPNAVCKLHKSIYGLKQASRQWYKCFSTVLLSDGFIQSPVDNTMFVKVKGMTFIALLVYVDDILIASNNEAAVSDLKRVLAQQFKTKDLGPVKFFLGLEVARNSDGISVSQRKYCLDLLKDAGYVECKPRSVPMDPKVNLTKETGVLLQDGRPYRELVGRLLYLTLTRPDITFAVNRLSQFLSCPTDAHLQAVYNVLKYLKANPGQGLFYSVNTELCLNGFSDADWGTCLDTRRSVTGICVFLGTSLISWKSKKQQVASSSSTEAEYRAMAMASDEMVWLNQLLKSLHISVTSQAKLFTDNKSAMHIANNPSETSMEKYKNLSDFLKKFYIPSYVLSPEAEPVAQTSSTPPESPILVFINSKSGGQLGAELILTYRTLLNDKQVFDLEVETPDKVLQRIYLNLERLKDDGFACKIRDKLKIIVAGGDGTAGWLLGVVSDLQLSNPPPIATVPLGTGNNLPFAFGWGKKNPGTDRSSVESFLDKVINAKEMKIDNWQILMRMKAPKQDSCDTNAPLKLPHSLHHAFPSDQENMEGYQTFRGGFWNYFSLGMDAQVSYAFHSQRKLHPEKFKNQLVNQSTYLKLSCTQGWFFASLFHPSSQNIAQLAKVQICNESGQWNDLHIPQSIRSIVCLNLPSFSGGLNPWGTPNPKKQRDRSLTAPFVDDGLIEIVGFRNAWHGLVLLTPNGHGTRLAQANRIRFEFKKGAAKHAYMRMDGEPWKQPLPLDDETVMVEISHHGQVNMLATHNCSSKSMYESSSTIQFSDDEDDSK</sequence>
<name>A0A8T1YIW7_ARASU</name>
<protein>
    <recommendedName>
        <fullName evidence="11">Diacylglycerol kinase</fullName>
        <shortName evidence="11">DAG kinase</shortName>
        <ecNumber evidence="11">2.7.1.107</ecNumber>
    </recommendedName>
</protein>
<evidence type="ECO:0000256" key="10">
    <source>
        <dbReference type="ARBA" id="ARBA00060336"/>
    </source>
</evidence>
<keyword evidence="7" id="KW-0611">Plant defense</keyword>
<dbReference type="SMART" id="SM00045">
    <property type="entry name" value="DAGKa"/>
    <property type="match status" value="1"/>
</dbReference>
<comment type="similarity">
    <text evidence="2 11">Belongs to the eukaryotic diacylglycerol kinase family.</text>
</comment>
<evidence type="ECO:0000259" key="12">
    <source>
        <dbReference type="PROSITE" id="PS50146"/>
    </source>
</evidence>
<dbReference type="PROSITE" id="PS50146">
    <property type="entry name" value="DAGK"/>
    <property type="match status" value="1"/>
</dbReference>
<gene>
    <name evidence="13" type="ORF">ISN44_As12g013100</name>
</gene>
<feature type="domain" description="DAGKc" evidence="12">
    <location>
        <begin position="707"/>
        <end position="858"/>
    </location>
</feature>
<comment type="function">
    <text evidence="10">Phosphorylates the second messenger diacylglycerol (DAG) to generate phosphatidic acid (PA), another important signaling molecule. PA is required for plant development and responses to abiotic stress and pathogen attack. May be involved in the accumulation of PA during cold stress.</text>
</comment>
<dbReference type="GO" id="GO:0004143">
    <property type="term" value="F:ATP-dependent diacylglycerol kinase activity"/>
    <property type="evidence" value="ECO:0007669"/>
    <property type="project" value="UniProtKB-EC"/>
</dbReference>
<evidence type="ECO:0000256" key="9">
    <source>
        <dbReference type="ARBA" id="ARBA00023016"/>
    </source>
</evidence>
<keyword evidence="4 11" id="KW-0808">Transferase</keyword>
<dbReference type="InterPro" id="IPR000756">
    <property type="entry name" value="Diacylglycerol_kin_accessory"/>
</dbReference>
<dbReference type="CDD" id="cd09272">
    <property type="entry name" value="RNase_HI_RT_Ty1"/>
    <property type="match status" value="1"/>
</dbReference>
<comment type="subunit">
    <text evidence="3">Monomer.</text>
</comment>
<dbReference type="FunFam" id="2.60.200.40:FF:000007">
    <property type="entry name" value="diacylglycerol kinase"/>
    <property type="match status" value="1"/>
</dbReference>
<keyword evidence="14" id="KW-1185">Reference proteome</keyword>
<evidence type="ECO:0000256" key="2">
    <source>
        <dbReference type="ARBA" id="ARBA00009280"/>
    </source>
</evidence>
<reference evidence="13 14" key="1">
    <citation type="submission" date="2020-12" db="EMBL/GenBank/DDBJ databases">
        <title>Concerted genomic and epigenomic changes stabilize Arabidopsis allopolyploids.</title>
        <authorList>
            <person name="Chen Z."/>
        </authorList>
    </citation>
    <scope>NUCLEOTIDE SEQUENCE [LARGE SCALE GENOMIC DNA]</scope>
    <source>
        <strain evidence="13">As9502</strain>
        <tissue evidence="13">Leaf</tissue>
    </source>
</reference>
<comment type="caution">
    <text evidence="13">The sequence shown here is derived from an EMBL/GenBank/DDBJ whole genome shotgun (WGS) entry which is preliminary data.</text>
</comment>
<evidence type="ECO:0000256" key="5">
    <source>
        <dbReference type="ARBA" id="ARBA00022741"/>
    </source>
</evidence>
<evidence type="ECO:0000313" key="13">
    <source>
        <dbReference type="EMBL" id="KAG7545885.1"/>
    </source>
</evidence>
<evidence type="ECO:0000256" key="7">
    <source>
        <dbReference type="ARBA" id="ARBA00022821"/>
    </source>
</evidence>
<evidence type="ECO:0000256" key="6">
    <source>
        <dbReference type="ARBA" id="ARBA00022777"/>
    </source>
</evidence>
<dbReference type="InterPro" id="IPR037607">
    <property type="entry name" value="DGK"/>
</dbReference>
<evidence type="ECO:0000256" key="4">
    <source>
        <dbReference type="ARBA" id="ARBA00022679"/>
    </source>
</evidence>
<evidence type="ECO:0000256" key="11">
    <source>
        <dbReference type="RuleBase" id="RU361128"/>
    </source>
</evidence>
<dbReference type="GO" id="GO:0016020">
    <property type="term" value="C:membrane"/>
    <property type="evidence" value="ECO:0007669"/>
    <property type="project" value="TreeGrafter"/>
</dbReference>